<dbReference type="AlphaFoldDB" id="A0A9X6RLN9"/>
<dbReference type="Proteomes" id="UP000192578">
    <property type="component" value="Unassembled WGS sequence"/>
</dbReference>
<gene>
    <name evidence="1" type="ORF">BV898_16294</name>
</gene>
<evidence type="ECO:0000313" key="2">
    <source>
        <dbReference type="Proteomes" id="UP000192578"/>
    </source>
</evidence>
<comment type="caution">
    <text evidence="1">The sequence shown here is derived from an EMBL/GenBank/DDBJ whole genome shotgun (WGS) entry which is preliminary data.</text>
</comment>
<organism evidence="1 2">
    <name type="scientific">Hypsibius exemplaris</name>
    <name type="common">Freshwater tardigrade</name>
    <dbReference type="NCBI Taxonomy" id="2072580"/>
    <lineage>
        <taxon>Eukaryota</taxon>
        <taxon>Metazoa</taxon>
        <taxon>Ecdysozoa</taxon>
        <taxon>Tardigrada</taxon>
        <taxon>Eutardigrada</taxon>
        <taxon>Parachela</taxon>
        <taxon>Hypsibioidea</taxon>
        <taxon>Hypsibiidae</taxon>
        <taxon>Hypsibius</taxon>
    </lineage>
</organism>
<dbReference type="EMBL" id="MTYJ01000241">
    <property type="protein sequence ID" value="OWA51831.1"/>
    <property type="molecule type" value="Genomic_DNA"/>
</dbReference>
<protein>
    <submittedName>
        <fullName evidence="1">Uncharacterized protein</fullName>
    </submittedName>
</protein>
<sequence>MIQACEWSGASSSDFSRPLVKSFALSDLKYRPLEGKVNFLEERYFIFGLNRRRAAARKFEEESAEQRRRRLRSTWKATATPVITNVNAARIA</sequence>
<name>A0A9X6RLN9_HYPEX</name>
<keyword evidence="2" id="KW-1185">Reference proteome</keyword>
<reference evidence="2" key="1">
    <citation type="submission" date="2017-01" db="EMBL/GenBank/DDBJ databases">
        <title>Comparative genomics of anhydrobiosis in the tardigrade Hypsibius dujardini.</title>
        <authorList>
            <person name="Yoshida Y."/>
            <person name="Koutsovoulos G."/>
            <person name="Laetsch D."/>
            <person name="Stevens L."/>
            <person name="Kumar S."/>
            <person name="Horikawa D."/>
            <person name="Ishino K."/>
            <person name="Komine S."/>
            <person name="Tomita M."/>
            <person name="Blaxter M."/>
            <person name="Arakawa K."/>
        </authorList>
    </citation>
    <scope>NUCLEOTIDE SEQUENCE [LARGE SCALE GENOMIC DNA]</scope>
    <source>
        <strain evidence="2">Z151</strain>
    </source>
</reference>
<accession>A0A9X6RLN9</accession>
<proteinExistence type="predicted"/>
<evidence type="ECO:0000313" key="1">
    <source>
        <dbReference type="EMBL" id="OWA51831.1"/>
    </source>
</evidence>